<keyword evidence="1" id="KW-0472">Membrane</keyword>
<dbReference type="Pfam" id="PF13539">
    <property type="entry name" value="Peptidase_M15_4"/>
    <property type="match status" value="1"/>
</dbReference>
<proteinExistence type="predicted"/>
<dbReference type="SUPFAM" id="SSF55166">
    <property type="entry name" value="Hedgehog/DD-peptidase"/>
    <property type="match status" value="1"/>
</dbReference>
<protein>
    <submittedName>
        <fullName evidence="3">M15 family peptidase</fullName>
    </submittedName>
</protein>
<keyword evidence="1" id="KW-0812">Transmembrane</keyword>
<feature type="domain" description="Peptidase M15C" evidence="2">
    <location>
        <begin position="188"/>
        <end position="253"/>
    </location>
</feature>
<reference evidence="3 4" key="1">
    <citation type="submission" date="2018-09" db="EMBL/GenBank/DDBJ databases">
        <authorList>
            <person name="Zhu H."/>
        </authorList>
    </citation>
    <scope>NUCLEOTIDE SEQUENCE [LARGE SCALE GENOMIC DNA]</scope>
    <source>
        <strain evidence="3 4">K2R10-39</strain>
    </source>
</reference>
<sequence>MVLHAGRRQQWRDRMLSSSQKARIRLQRYVKFMVMPLQVLSPSRLHAVLATVSDFLRRRKIATLITSTLLVFPFLLTMAFLGESRLEGFDDTPRASDPVITTLLHGEQLVPPPPLPPEYFVSREVEAHRQELGSASREWLKLDADFRQRLLTAYELMVRRGYQMTLLEGYRSPERQALLAKLGAHVTNAGAYQSYHQYGLAADSAFLRDGKIIISEKDPWAMEAYRQFGECAELAGLVWGGRWRMMDLGHVELRKSNILGRR</sequence>
<keyword evidence="1" id="KW-1133">Transmembrane helix</keyword>
<dbReference type="GO" id="GO:0008233">
    <property type="term" value="F:peptidase activity"/>
    <property type="evidence" value="ECO:0007669"/>
    <property type="project" value="InterPro"/>
</dbReference>
<keyword evidence="4" id="KW-1185">Reference proteome</keyword>
<dbReference type="InterPro" id="IPR009045">
    <property type="entry name" value="Zn_M74/Hedgehog-like"/>
</dbReference>
<evidence type="ECO:0000313" key="4">
    <source>
        <dbReference type="Proteomes" id="UP000285190"/>
    </source>
</evidence>
<name>A0A418X682_9BURK</name>
<dbReference type="InterPro" id="IPR039561">
    <property type="entry name" value="Peptidase_M15C"/>
</dbReference>
<dbReference type="EMBL" id="QYUN01000002">
    <property type="protein sequence ID" value="RJG07955.1"/>
    <property type="molecule type" value="Genomic_DNA"/>
</dbReference>
<organism evidence="3 4">
    <name type="scientific">Noviherbaspirillum cavernae</name>
    <dbReference type="NCBI Taxonomy" id="2320862"/>
    <lineage>
        <taxon>Bacteria</taxon>
        <taxon>Pseudomonadati</taxon>
        <taxon>Pseudomonadota</taxon>
        <taxon>Betaproteobacteria</taxon>
        <taxon>Burkholderiales</taxon>
        <taxon>Oxalobacteraceae</taxon>
        <taxon>Noviherbaspirillum</taxon>
    </lineage>
</organism>
<accession>A0A418X682</accession>
<evidence type="ECO:0000313" key="3">
    <source>
        <dbReference type="EMBL" id="RJG07955.1"/>
    </source>
</evidence>
<dbReference type="AlphaFoldDB" id="A0A418X682"/>
<dbReference type="Gene3D" id="3.30.1380.10">
    <property type="match status" value="1"/>
</dbReference>
<dbReference type="CDD" id="cd14845">
    <property type="entry name" value="L-Ala-D-Glu_peptidase_like"/>
    <property type="match status" value="1"/>
</dbReference>
<gene>
    <name evidence="3" type="ORF">D3870_09030</name>
</gene>
<dbReference type="OrthoDB" id="8479979at2"/>
<dbReference type="Proteomes" id="UP000285190">
    <property type="component" value="Unassembled WGS sequence"/>
</dbReference>
<evidence type="ECO:0000259" key="2">
    <source>
        <dbReference type="Pfam" id="PF13539"/>
    </source>
</evidence>
<feature type="transmembrane region" description="Helical" evidence="1">
    <location>
        <begin position="61"/>
        <end position="81"/>
    </location>
</feature>
<comment type="caution">
    <text evidence="3">The sequence shown here is derived from an EMBL/GenBank/DDBJ whole genome shotgun (WGS) entry which is preliminary data.</text>
</comment>
<evidence type="ECO:0000256" key="1">
    <source>
        <dbReference type="SAM" id="Phobius"/>
    </source>
</evidence>